<sequence>MSKQDTVTDIPTINHVLDQCETIHLGLRDGERVYVVPVHFAYEEHQGHYTFYFHGGPHGRRYELVKKTHYAAFELNSGQQLRDGGSIACNWSANYASVLGEGHVDLLESNQDKLAALKLMMKQYTGRTDFEFPEEHLQYVQVYKLTATELSCRVHRKK</sequence>
<comment type="caution">
    <text evidence="1">The sequence shown here is derived from an EMBL/GenBank/DDBJ whole genome shotgun (WGS) entry which is preliminary data.</text>
</comment>
<name>A0A0R1PFH7_9LACO</name>
<dbReference type="OrthoDB" id="9794935at2"/>
<dbReference type="Gene3D" id="2.30.110.10">
    <property type="entry name" value="Electron Transport, Fmn-binding Protein, Chain A"/>
    <property type="match status" value="1"/>
</dbReference>
<gene>
    <name evidence="1" type="ORF">FD27_GL000520</name>
</gene>
<dbReference type="PATRIC" id="fig|1423746.3.peg.529"/>
<reference evidence="1 2" key="1">
    <citation type="journal article" date="2015" name="Genome Announc.">
        <title>Expanding the biotechnology potential of lactobacilli through comparative genomics of 213 strains and associated genera.</title>
        <authorList>
            <person name="Sun Z."/>
            <person name="Harris H.M."/>
            <person name="McCann A."/>
            <person name="Guo C."/>
            <person name="Argimon S."/>
            <person name="Zhang W."/>
            <person name="Yang X."/>
            <person name="Jeffery I.B."/>
            <person name="Cooney J.C."/>
            <person name="Kagawa T.F."/>
            <person name="Liu W."/>
            <person name="Song Y."/>
            <person name="Salvetti E."/>
            <person name="Wrobel A."/>
            <person name="Rasinkangas P."/>
            <person name="Parkhill J."/>
            <person name="Rea M.C."/>
            <person name="O'Sullivan O."/>
            <person name="Ritari J."/>
            <person name="Douillard F.P."/>
            <person name="Paul Ross R."/>
            <person name="Yang R."/>
            <person name="Briner A.E."/>
            <person name="Felis G.E."/>
            <person name="de Vos W.M."/>
            <person name="Barrangou R."/>
            <person name="Klaenhammer T.R."/>
            <person name="Caufield P.W."/>
            <person name="Cui Y."/>
            <person name="Zhang H."/>
            <person name="O'Toole P.W."/>
        </authorList>
    </citation>
    <scope>NUCLEOTIDE SEQUENCE [LARGE SCALE GENOMIC DNA]</scope>
    <source>
        <strain evidence="1 2">DSM 13145</strain>
    </source>
</reference>
<dbReference type="PANTHER" id="PTHR34071">
    <property type="entry name" value="5-NITROIMIDAZOLE ANTIBIOTICS RESISTANCE PROTEIN, NIMA-FAMILY-RELATED PROTEIN-RELATED"/>
    <property type="match status" value="1"/>
</dbReference>
<accession>A0A0R1PFH7</accession>
<proteinExistence type="predicted"/>
<dbReference type="STRING" id="1423746.FD27_GL000520"/>
<dbReference type="Pfam" id="PF12900">
    <property type="entry name" value="Pyridox_ox_2"/>
    <property type="match status" value="1"/>
</dbReference>
<dbReference type="RefSeq" id="WP_057749723.1">
    <property type="nucleotide sequence ID" value="NZ_AZER01000014.1"/>
</dbReference>
<dbReference type="AlphaFoldDB" id="A0A0R1PFH7"/>
<dbReference type="InterPro" id="IPR012349">
    <property type="entry name" value="Split_barrel_FMN-bd"/>
</dbReference>
<evidence type="ECO:0000313" key="1">
    <source>
        <dbReference type="EMBL" id="KRL27779.1"/>
    </source>
</evidence>
<dbReference type="InterPro" id="IPR024747">
    <property type="entry name" value="Pyridox_Oxase-rel"/>
</dbReference>
<evidence type="ECO:0000313" key="2">
    <source>
        <dbReference type="Proteomes" id="UP000051445"/>
    </source>
</evidence>
<keyword evidence="2" id="KW-1185">Reference proteome</keyword>
<dbReference type="Proteomes" id="UP000051445">
    <property type="component" value="Unassembled WGS sequence"/>
</dbReference>
<dbReference type="SUPFAM" id="SSF50475">
    <property type="entry name" value="FMN-binding split barrel"/>
    <property type="match status" value="1"/>
</dbReference>
<dbReference type="EMBL" id="AZER01000014">
    <property type="protein sequence ID" value="KRL27779.1"/>
    <property type="molecule type" value="Genomic_DNA"/>
</dbReference>
<dbReference type="PANTHER" id="PTHR34071:SF2">
    <property type="entry name" value="FLAVIN-NUCLEOTIDE-BINDING PROTEIN"/>
    <property type="match status" value="1"/>
</dbReference>
<evidence type="ECO:0008006" key="3">
    <source>
        <dbReference type="Google" id="ProtNLM"/>
    </source>
</evidence>
<protein>
    <recommendedName>
        <fullName evidence="3">5-nitroimidazole antibiotic resistance</fullName>
    </recommendedName>
</protein>
<organism evidence="1 2">
    <name type="scientific">Limosilactobacillus frumenti DSM 13145</name>
    <dbReference type="NCBI Taxonomy" id="1423746"/>
    <lineage>
        <taxon>Bacteria</taxon>
        <taxon>Bacillati</taxon>
        <taxon>Bacillota</taxon>
        <taxon>Bacilli</taxon>
        <taxon>Lactobacillales</taxon>
        <taxon>Lactobacillaceae</taxon>
        <taxon>Limosilactobacillus</taxon>
    </lineage>
</organism>